<dbReference type="PROSITE" id="PS51192">
    <property type="entry name" value="HELICASE_ATP_BIND_1"/>
    <property type="match status" value="1"/>
</dbReference>
<dbReference type="Pfam" id="PF00271">
    <property type="entry name" value="Helicase_C"/>
    <property type="match status" value="1"/>
</dbReference>
<dbReference type="GO" id="GO:0016787">
    <property type="term" value="F:hydrolase activity"/>
    <property type="evidence" value="ECO:0007669"/>
    <property type="project" value="UniProtKB-KW"/>
</dbReference>
<dbReference type="Gene3D" id="3.40.50.300">
    <property type="entry name" value="P-loop containing nucleotide triphosphate hydrolases"/>
    <property type="match status" value="2"/>
</dbReference>
<dbReference type="GO" id="GO:0005524">
    <property type="term" value="F:ATP binding"/>
    <property type="evidence" value="ECO:0007669"/>
    <property type="project" value="UniProtKB-KW"/>
</dbReference>
<keyword evidence="6" id="KW-0694">RNA-binding</keyword>
<keyword evidence="3" id="KW-0378">Hydrolase</keyword>
<dbReference type="SMART" id="SM00490">
    <property type="entry name" value="HELICc"/>
    <property type="match status" value="1"/>
</dbReference>
<organism evidence="11 12">
    <name type="scientific">Jaapia argillacea MUCL 33604</name>
    <dbReference type="NCBI Taxonomy" id="933084"/>
    <lineage>
        <taxon>Eukaryota</taxon>
        <taxon>Fungi</taxon>
        <taxon>Dikarya</taxon>
        <taxon>Basidiomycota</taxon>
        <taxon>Agaricomycotina</taxon>
        <taxon>Agaricomycetes</taxon>
        <taxon>Agaricomycetidae</taxon>
        <taxon>Jaapiales</taxon>
        <taxon>Jaapiaceae</taxon>
        <taxon>Jaapia</taxon>
    </lineage>
</organism>
<dbReference type="GO" id="GO:0005829">
    <property type="term" value="C:cytosol"/>
    <property type="evidence" value="ECO:0007669"/>
    <property type="project" value="TreeGrafter"/>
</dbReference>
<evidence type="ECO:0000256" key="4">
    <source>
        <dbReference type="ARBA" id="ARBA00022806"/>
    </source>
</evidence>
<protein>
    <recommendedName>
        <fullName evidence="1">RNA helicase</fullName>
        <ecNumber evidence="1">3.6.4.13</ecNumber>
    </recommendedName>
</protein>
<dbReference type="PROSITE" id="PS51194">
    <property type="entry name" value="HELICASE_CTER"/>
    <property type="match status" value="1"/>
</dbReference>
<dbReference type="InParanoid" id="A0A067P9C9"/>
<reference evidence="12" key="1">
    <citation type="journal article" date="2014" name="Proc. Natl. Acad. Sci. U.S.A.">
        <title>Extensive sampling of basidiomycete genomes demonstrates inadequacy of the white-rot/brown-rot paradigm for wood decay fungi.</title>
        <authorList>
            <person name="Riley R."/>
            <person name="Salamov A.A."/>
            <person name="Brown D.W."/>
            <person name="Nagy L.G."/>
            <person name="Floudas D."/>
            <person name="Held B.W."/>
            <person name="Levasseur A."/>
            <person name="Lombard V."/>
            <person name="Morin E."/>
            <person name="Otillar R."/>
            <person name="Lindquist E.A."/>
            <person name="Sun H."/>
            <person name="LaButti K.M."/>
            <person name="Schmutz J."/>
            <person name="Jabbour D."/>
            <person name="Luo H."/>
            <person name="Baker S.E."/>
            <person name="Pisabarro A.G."/>
            <person name="Walton J.D."/>
            <person name="Blanchette R.A."/>
            <person name="Henrissat B."/>
            <person name="Martin F."/>
            <person name="Cullen D."/>
            <person name="Hibbett D.S."/>
            <person name="Grigoriev I.V."/>
        </authorList>
    </citation>
    <scope>NUCLEOTIDE SEQUENCE [LARGE SCALE GENOMIC DNA]</scope>
    <source>
        <strain evidence="12">MUCL 33604</strain>
    </source>
</reference>
<evidence type="ECO:0000256" key="5">
    <source>
        <dbReference type="ARBA" id="ARBA00022840"/>
    </source>
</evidence>
<proteinExistence type="predicted"/>
<feature type="region of interest" description="Disordered" evidence="8">
    <location>
        <begin position="1"/>
        <end position="68"/>
    </location>
</feature>
<feature type="domain" description="Helicase C-terminal" evidence="10">
    <location>
        <begin position="436"/>
        <end position="617"/>
    </location>
</feature>
<dbReference type="InterPro" id="IPR011545">
    <property type="entry name" value="DEAD/DEAH_box_helicase_dom"/>
</dbReference>
<dbReference type="Proteomes" id="UP000027265">
    <property type="component" value="Unassembled WGS sequence"/>
</dbReference>
<name>A0A067P9C9_9AGAM</name>
<dbReference type="PANTHER" id="PTHR47959">
    <property type="entry name" value="ATP-DEPENDENT RNA HELICASE RHLE-RELATED"/>
    <property type="match status" value="1"/>
</dbReference>
<dbReference type="SUPFAM" id="SSF52540">
    <property type="entry name" value="P-loop containing nucleoside triphosphate hydrolases"/>
    <property type="match status" value="1"/>
</dbReference>
<feature type="compositionally biased region" description="Basic and acidic residues" evidence="8">
    <location>
        <begin position="523"/>
        <end position="533"/>
    </location>
</feature>
<dbReference type="OrthoDB" id="10256233at2759"/>
<evidence type="ECO:0000256" key="1">
    <source>
        <dbReference type="ARBA" id="ARBA00012552"/>
    </source>
</evidence>
<keyword evidence="12" id="KW-1185">Reference proteome</keyword>
<feature type="compositionally biased region" description="Polar residues" evidence="8">
    <location>
        <begin position="56"/>
        <end position="65"/>
    </location>
</feature>
<dbReference type="EC" id="3.6.4.13" evidence="1"/>
<feature type="domain" description="Helicase ATP-binding" evidence="9">
    <location>
        <begin position="147"/>
        <end position="409"/>
    </location>
</feature>
<dbReference type="Pfam" id="PF00270">
    <property type="entry name" value="DEAD"/>
    <property type="match status" value="1"/>
</dbReference>
<keyword evidence="2" id="KW-0547">Nucleotide-binding</keyword>
<dbReference type="InterPro" id="IPR027417">
    <property type="entry name" value="P-loop_NTPase"/>
</dbReference>
<feature type="compositionally biased region" description="Pro residues" evidence="8">
    <location>
        <begin position="30"/>
        <end position="41"/>
    </location>
</feature>
<dbReference type="EMBL" id="KL197749">
    <property type="protein sequence ID" value="KDQ51379.1"/>
    <property type="molecule type" value="Genomic_DNA"/>
</dbReference>
<evidence type="ECO:0000259" key="10">
    <source>
        <dbReference type="PROSITE" id="PS51194"/>
    </source>
</evidence>
<evidence type="ECO:0000259" key="9">
    <source>
        <dbReference type="PROSITE" id="PS51192"/>
    </source>
</evidence>
<feature type="region of interest" description="Disordered" evidence="8">
    <location>
        <begin position="237"/>
        <end position="265"/>
    </location>
</feature>
<keyword evidence="5" id="KW-0067">ATP-binding</keyword>
<evidence type="ECO:0000313" key="11">
    <source>
        <dbReference type="EMBL" id="KDQ51379.1"/>
    </source>
</evidence>
<feature type="compositionally biased region" description="Polar residues" evidence="8">
    <location>
        <begin position="238"/>
        <end position="258"/>
    </location>
</feature>
<dbReference type="PANTHER" id="PTHR47959:SF1">
    <property type="entry name" value="ATP-DEPENDENT RNA HELICASE DBPA"/>
    <property type="match status" value="1"/>
</dbReference>
<accession>A0A067P9C9</accession>
<gene>
    <name evidence="11" type="ORF">JAAARDRAFT_41232</name>
</gene>
<dbReference type="GO" id="GO:0003724">
    <property type="term" value="F:RNA helicase activity"/>
    <property type="evidence" value="ECO:0007669"/>
    <property type="project" value="UniProtKB-EC"/>
</dbReference>
<evidence type="ECO:0000256" key="7">
    <source>
        <dbReference type="ARBA" id="ARBA00047984"/>
    </source>
</evidence>
<dbReference type="CDD" id="cd18787">
    <property type="entry name" value="SF2_C_DEAD"/>
    <property type="match status" value="1"/>
</dbReference>
<dbReference type="HOGENOM" id="CLU_003041_18_1_1"/>
<comment type="catalytic activity">
    <reaction evidence="7">
        <text>ATP + H2O = ADP + phosphate + H(+)</text>
        <dbReference type="Rhea" id="RHEA:13065"/>
        <dbReference type="ChEBI" id="CHEBI:15377"/>
        <dbReference type="ChEBI" id="CHEBI:15378"/>
        <dbReference type="ChEBI" id="CHEBI:30616"/>
        <dbReference type="ChEBI" id="CHEBI:43474"/>
        <dbReference type="ChEBI" id="CHEBI:456216"/>
        <dbReference type="EC" id="3.6.4.13"/>
    </reaction>
</comment>
<keyword evidence="4" id="KW-0347">Helicase</keyword>
<evidence type="ECO:0000313" key="12">
    <source>
        <dbReference type="Proteomes" id="UP000027265"/>
    </source>
</evidence>
<sequence length="617" mass="68865">MPARKRLVDNLTPKVASRQQPRRVEVAPRRPSPPKRQPTPEPKFVRDDLPHPGEQPGTSDSSKPSPSLVLRRARLRHSLEDELQLSPKRLQPIKDLPRSFGPPLLRGLVESVRDVLGPSAVPTPIQSLAIKHLVPDSKTSNVHRSGLPSHQRWHQCLLASETGSGKSFAYLLPLLHNLKRTEMPHNSPHRQAQLHSHLPSPRGLIIAPTHELSRQLTSFAKSLTHIEKLRVRCASRANLPNTSRSSTASKMSGDTTSAGADGDASAEFEVRPPRETEYGRNADLLVGTPMKLLDMVRGYGWDRQPETQADPSEEQSFFKREPELNLEKIEYVVVDEADVLFDPDFLEYTQMLLSDISEARGRVLPESPEDRGVRPGVLMYPFHFIMTTATIPASLASYLDTHHPNLIRLASPKLHQLPSSLKTEHVGPSTGNRNSDVEKRIRRVWDEDAHQGRSEKSKVLVFCNRSTKVEELGKYLEEKGIPNLALTSTSEARSIGSNRHLAGFLKPQVSSKKQKDPMATSSDSEHPVAKPKETPNVLITTSLLSRGLDFSPSLTHVFMLDEPRNQIDFLHRAGRTGRAGEQGTVVVFGKGKMRGSVDVERTLQNSKRDFKSSRGRY</sequence>
<dbReference type="InterPro" id="IPR014001">
    <property type="entry name" value="Helicase_ATP-bd"/>
</dbReference>
<dbReference type="InterPro" id="IPR001650">
    <property type="entry name" value="Helicase_C-like"/>
</dbReference>
<evidence type="ECO:0000256" key="8">
    <source>
        <dbReference type="SAM" id="MobiDB-lite"/>
    </source>
</evidence>
<dbReference type="AlphaFoldDB" id="A0A067P9C9"/>
<evidence type="ECO:0000256" key="3">
    <source>
        <dbReference type="ARBA" id="ARBA00022801"/>
    </source>
</evidence>
<dbReference type="STRING" id="933084.A0A067P9C9"/>
<feature type="region of interest" description="Disordered" evidence="8">
    <location>
        <begin position="505"/>
        <end position="534"/>
    </location>
</feature>
<dbReference type="SMART" id="SM00487">
    <property type="entry name" value="DEXDc"/>
    <property type="match status" value="1"/>
</dbReference>
<dbReference type="InterPro" id="IPR050079">
    <property type="entry name" value="DEAD_box_RNA_helicase"/>
</dbReference>
<dbReference type="GO" id="GO:0003723">
    <property type="term" value="F:RNA binding"/>
    <property type="evidence" value="ECO:0007669"/>
    <property type="project" value="UniProtKB-KW"/>
</dbReference>
<evidence type="ECO:0000256" key="6">
    <source>
        <dbReference type="ARBA" id="ARBA00022884"/>
    </source>
</evidence>
<evidence type="ECO:0000256" key="2">
    <source>
        <dbReference type="ARBA" id="ARBA00022741"/>
    </source>
</evidence>